<evidence type="ECO:0000313" key="3">
    <source>
        <dbReference type="Proteomes" id="UP001437256"/>
    </source>
</evidence>
<gene>
    <name evidence="2" type="ORF">AAF712_015154</name>
</gene>
<evidence type="ECO:0000256" key="1">
    <source>
        <dbReference type="SAM" id="MobiDB-lite"/>
    </source>
</evidence>
<keyword evidence="3" id="KW-1185">Reference proteome</keyword>
<proteinExistence type="predicted"/>
<dbReference type="Proteomes" id="UP001437256">
    <property type="component" value="Unassembled WGS sequence"/>
</dbReference>
<accession>A0ABR2ZAC5</accession>
<feature type="region of interest" description="Disordered" evidence="1">
    <location>
        <begin position="31"/>
        <end position="53"/>
    </location>
</feature>
<name>A0ABR2ZAC5_9AGAR</name>
<sequence length="224" mass="25349">MSCGRCGKEPECLIWDGVTLGFGRKHLTDSLRPPTYTDDKSPQRQRRYAQKPQLLPDEAQLQRLLRHWVKCTSTDRTTKKGGKEGGNNAWTILEDFKTIVGQLVDISAELVTLFQKNLGPQTELSPSLRRAYAVFFEQVRGNNPGRSGKRAINHPIQVAAEESALQMINAKSLPLLEEFLQQPNRQRASRLVDIPAVSTILEAEFQTNGRYSNEMVDVLKWMVN</sequence>
<reference evidence="2 3" key="1">
    <citation type="submission" date="2024-05" db="EMBL/GenBank/DDBJ databases">
        <title>A draft genome resource for the thread blight pathogen Marasmius tenuissimus strain MS-2.</title>
        <authorList>
            <person name="Yulfo-Soto G.E."/>
            <person name="Baruah I.K."/>
            <person name="Amoako-Attah I."/>
            <person name="Bukari Y."/>
            <person name="Meinhardt L.W."/>
            <person name="Bailey B.A."/>
            <person name="Cohen S.P."/>
        </authorList>
    </citation>
    <scope>NUCLEOTIDE SEQUENCE [LARGE SCALE GENOMIC DNA]</scope>
    <source>
        <strain evidence="2 3">MS-2</strain>
    </source>
</reference>
<organism evidence="2 3">
    <name type="scientific">Marasmius tenuissimus</name>
    <dbReference type="NCBI Taxonomy" id="585030"/>
    <lineage>
        <taxon>Eukaryota</taxon>
        <taxon>Fungi</taxon>
        <taxon>Dikarya</taxon>
        <taxon>Basidiomycota</taxon>
        <taxon>Agaricomycotina</taxon>
        <taxon>Agaricomycetes</taxon>
        <taxon>Agaricomycetidae</taxon>
        <taxon>Agaricales</taxon>
        <taxon>Marasmiineae</taxon>
        <taxon>Marasmiaceae</taxon>
        <taxon>Marasmius</taxon>
    </lineage>
</organism>
<dbReference type="EMBL" id="JBBXMP010000354">
    <property type="protein sequence ID" value="KAL0058177.1"/>
    <property type="molecule type" value="Genomic_DNA"/>
</dbReference>
<evidence type="ECO:0000313" key="2">
    <source>
        <dbReference type="EMBL" id="KAL0058177.1"/>
    </source>
</evidence>
<protein>
    <submittedName>
        <fullName evidence="2">Uncharacterized protein</fullName>
    </submittedName>
</protein>
<comment type="caution">
    <text evidence="2">The sequence shown here is derived from an EMBL/GenBank/DDBJ whole genome shotgun (WGS) entry which is preliminary data.</text>
</comment>